<evidence type="ECO:0000313" key="5">
    <source>
        <dbReference type="EMBL" id="WAV90307.1"/>
    </source>
</evidence>
<dbReference type="GO" id="GO:0046872">
    <property type="term" value="F:metal ion binding"/>
    <property type="evidence" value="ECO:0007669"/>
    <property type="project" value="UniProtKB-KW"/>
</dbReference>
<dbReference type="SUPFAM" id="SSF51735">
    <property type="entry name" value="NAD(P)-binding Rossmann-fold domains"/>
    <property type="match status" value="1"/>
</dbReference>
<organism evidence="5">
    <name type="scientific">Oxalobacter aliiformigenes</name>
    <dbReference type="NCBI Taxonomy" id="2946593"/>
    <lineage>
        <taxon>Bacteria</taxon>
        <taxon>Pseudomonadati</taxon>
        <taxon>Pseudomonadota</taxon>
        <taxon>Betaproteobacteria</taxon>
        <taxon>Burkholderiales</taxon>
        <taxon>Oxalobacteraceae</taxon>
        <taxon>Oxalobacter</taxon>
    </lineage>
</organism>
<dbReference type="InterPro" id="IPR036291">
    <property type="entry name" value="NAD(P)-bd_dom_sf"/>
</dbReference>
<evidence type="ECO:0000256" key="3">
    <source>
        <dbReference type="ARBA" id="ARBA00023002"/>
    </source>
</evidence>
<keyword evidence="1" id="KW-0479">Metal-binding</keyword>
<dbReference type="InterPro" id="IPR050129">
    <property type="entry name" value="Zn_alcohol_dh"/>
</dbReference>
<dbReference type="AlphaFoldDB" id="A0A9E9L9Q0"/>
<gene>
    <name evidence="5" type="ORF">NB646_05380</name>
</gene>
<accession>A0A9E9L9Q0</accession>
<dbReference type="PANTHER" id="PTHR43401:SF2">
    <property type="entry name" value="L-THREONINE 3-DEHYDROGENASE"/>
    <property type="match status" value="1"/>
</dbReference>
<dbReference type="PANTHER" id="PTHR43401">
    <property type="entry name" value="L-THREONINE 3-DEHYDROGENASE"/>
    <property type="match status" value="1"/>
</dbReference>
<dbReference type="Gene3D" id="3.40.50.720">
    <property type="entry name" value="NAD(P)-binding Rossmann-like Domain"/>
    <property type="match status" value="1"/>
</dbReference>
<dbReference type="Pfam" id="PF08240">
    <property type="entry name" value="ADH_N"/>
    <property type="match status" value="1"/>
</dbReference>
<evidence type="ECO:0000259" key="4">
    <source>
        <dbReference type="SMART" id="SM00829"/>
    </source>
</evidence>
<dbReference type="EMBL" id="CP098251">
    <property type="protein sequence ID" value="WAV90307.1"/>
    <property type="molecule type" value="Genomic_DNA"/>
</dbReference>
<keyword evidence="3" id="KW-0560">Oxidoreductase</keyword>
<feature type="domain" description="Enoyl reductase (ER)" evidence="4">
    <location>
        <begin position="8"/>
        <end position="345"/>
    </location>
</feature>
<dbReference type="SMART" id="SM00829">
    <property type="entry name" value="PKS_ER"/>
    <property type="match status" value="1"/>
</dbReference>
<dbReference type="InterPro" id="IPR013154">
    <property type="entry name" value="ADH-like_N"/>
</dbReference>
<dbReference type="InterPro" id="IPR020843">
    <property type="entry name" value="ER"/>
</dbReference>
<dbReference type="Proteomes" id="UP001164819">
    <property type="component" value="Chromosome"/>
</dbReference>
<evidence type="ECO:0000256" key="1">
    <source>
        <dbReference type="ARBA" id="ARBA00022723"/>
    </source>
</evidence>
<dbReference type="SUPFAM" id="SSF50129">
    <property type="entry name" value="GroES-like"/>
    <property type="match status" value="1"/>
</dbReference>
<dbReference type="GO" id="GO:0016491">
    <property type="term" value="F:oxidoreductase activity"/>
    <property type="evidence" value="ECO:0007669"/>
    <property type="project" value="UniProtKB-KW"/>
</dbReference>
<name>A0A9E9L9Q0_9BURK</name>
<reference evidence="5" key="1">
    <citation type="journal article" date="2022" name="Front. Microbiol.">
        <title>New perspectives on an old grouping: The genomic and phenotypic variability of Oxalobacter formigenes and the implications for calcium oxalate stone prevention.</title>
        <authorList>
            <person name="Chmiel J.A."/>
            <person name="Carr C."/>
            <person name="Stuivenberg G.A."/>
            <person name="Venema R."/>
            <person name="Chanyi R.M."/>
            <person name="Al K.F."/>
            <person name="Giguere D."/>
            <person name="Say H."/>
            <person name="Akouris P.P."/>
            <person name="Dominguez Romero S.A."/>
            <person name="Kwong A."/>
            <person name="Tai V."/>
            <person name="Koval S.F."/>
            <person name="Razvi H."/>
            <person name="Bjazevic J."/>
            <person name="Burton J.P."/>
        </authorList>
    </citation>
    <scope>NUCLEOTIDE SEQUENCE</scope>
    <source>
        <strain evidence="5">OxK</strain>
    </source>
</reference>
<evidence type="ECO:0000256" key="2">
    <source>
        <dbReference type="ARBA" id="ARBA00022833"/>
    </source>
</evidence>
<dbReference type="Pfam" id="PF00107">
    <property type="entry name" value="ADH_zinc_N"/>
    <property type="match status" value="1"/>
</dbReference>
<dbReference type="InterPro" id="IPR011032">
    <property type="entry name" value="GroES-like_sf"/>
</dbReference>
<protein>
    <submittedName>
        <fullName evidence="5">Alcohol dehydrogenase catalytic domain-containing protein</fullName>
    </submittedName>
</protein>
<sequence>MQKFMKAAVLDGPRHIAVKSVPVPEVGEGEIMIRVSACGVCGSDIHMWKTGRGWGEDRGDFIMGHEFCGVVVDPGDSRFAIGDRVVFWANLYCGQCDMCRSGQEQLCRDVNGTNYIGFVCNGAYAEYFVGKALNAYKLPDAVSDVAAGLIDPLMVAWHAVIKSGLRLRDRVLVVGDGIIGQMIGALARKAGASVVALSKINDRRIAKAREIGDFDLYFDGNDPDRAQIMQDASEGGFDIAFEVVGAADALSACMDGVKPGGTVVMIGNSINPDVRFELNRAVLREIRLIGSVSCTEKEFRETIDLIAQGVIDPEKYVTDIFPLEKLQHAFERLASETDPVLKIVVKP</sequence>
<keyword evidence="2" id="KW-0862">Zinc</keyword>
<dbReference type="Gene3D" id="3.90.180.10">
    <property type="entry name" value="Medium-chain alcohol dehydrogenases, catalytic domain"/>
    <property type="match status" value="1"/>
</dbReference>
<dbReference type="InterPro" id="IPR013149">
    <property type="entry name" value="ADH-like_C"/>
</dbReference>
<dbReference type="RefSeq" id="WP_269315417.1">
    <property type="nucleotide sequence ID" value="NZ_CP098251.1"/>
</dbReference>
<proteinExistence type="predicted"/>